<protein>
    <recommendedName>
        <fullName evidence="4">Zn(2)-C6 fungal-type domain-containing protein</fullName>
    </recommendedName>
</protein>
<dbReference type="STRING" id="1081102.A0A162MQG7"/>
<organism evidence="2 3">
    <name type="scientific">Niveomyces insectorum RCEF 264</name>
    <dbReference type="NCBI Taxonomy" id="1081102"/>
    <lineage>
        <taxon>Eukaryota</taxon>
        <taxon>Fungi</taxon>
        <taxon>Dikarya</taxon>
        <taxon>Ascomycota</taxon>
        <taxon>Pezizomycotina</taxon>
        <taxon>Sordariomycetes</taxon>
        <taxon>Hypocreomycetidae</taxon>
        <taxon>Hypocreales</taxon>
        <taxon>Cordycipitaceae</taxon>
        <taxon>Niveomyces</taxon>
    </lineage>
</organism>
<gene>
    <name evidence="2" type="ORF">SPI_00684</name>
</gene>
<accession>A0A162MQG7</accession>
<feature type="region of interest" description="Disordered" evidence="1">
    <location>
        <begin position="248"/>
        <end position="279"/>
    </location>
</feature>
<dbReference type="PANTHER" id="PTHR35392:SF3">
    <property type="entry name" value="ZN(2)-C6 FUNGAL-TYPE DOMAIN-CONTAINING PROTEIN"/>
    <property type="match status" value="1"/>
</dbReference>
<dbReference type="InterPro" id="IPR052973">
    <property type="entry name" value="Fungal_sec-metab_reg_TF"/>
</dbReference>
<name>A0A162MQG7_9HYPO</name>
<proteinExistence type="predicted"/>
<evidence type="ECO:0008006" key="4">
    <source>
        <dbReference type="Google" id="ProtNLM"/>
    </source>
</evidence>
<dbReference type="PANTHER" id="PTHR35392">
    <property type="entry name" value="ZN(II)2CYS6 TRANSCRIPTION FACTOR (EUROFUNG)-RELATED-RELATED"/>
    <property type="match status" value="1"/>
</dbReference>
<evidence type="ECO:0000313" key="2">
    <source>
        <dbReference type="EMBL" id="OAA68489.1"/>
    </source>
</evidence>
<reference evidence="2 3" key="1">
    <citation type="journal article" date="2016" name="Genome Biol. Evol.">
        <title>Divergent and convergent evolution of fungal pathogenicity.</title>
        <authorList>
            <person name="Shang Y."/>
            <person name="Xiao G."/>
            <person name="Zheng P."/>
            <person name="Cen K."/>
            <person name="Zhan S."/>
            <person name="Wang C."/>
        </authorList>
    </citation>
    <scope>NUCLEOTIDE SEQUENCE [LARGE SCALE GENOMIC DNA]</scope>
    <source>
        <strain evidence="2 3">RCEF 264</strain>
    </source>
</reference>
<dbReference type="EMBL" id="AZHD01000001">
    <property type="protein sequence ID" value="OAA68489.1"/>
    <property type="molecule type" value="Genomic_DNA"/>
</dbReference>
<dbReference type="OrthoDB" id="3474066at2759"/>
<feature type="compositionally biased region" description="Low complexity" evidence="1">
    <location>
        <begin position="255"/>
        <end position="270"/>
    </location>
</feature>
<comment type="caution">
    <text evidence="2">The sequence shown here is derived from an EMBL/GenBank/DDBJ whole genome shotgun (WGS) entry which is preliminary data.</text>
</comment>
<sequence>MSSRYFERPLDQIWEKSDGSYLMSQNHVVDDGRRPFFALPAGGGASFLSTTASGVVGCLTGLATCQPSSSDGSHAAVAEPSFDQFTSSRAIPVEEPSSNLDPLSTNRHVAPPVENWLANDQADFAQNLQNYPALQPTVSAPMAAQLLSVQPNTRSESMCYPNDQSPTTFSVTEKTEATDTTNPILASMPPLPSWPAELPIGAICTEDTSSTAVGNATHFSPPVLPETAAAMMSVNASSTIHETNLLSSPIEDEQTSPPTSSPTAASYYPPTSQPVHHHHHLQNQLPVTSYMGETSMHLTVQPHPRPLAARRGPFKDHVERQKTAQTRKIGSCIRCRMQRIRCNCDPSNVTGECLGCKKSLSRTWRLPCMRLKISDVVLSKTSQVKGHEWTLRWKENTVLDDVGQWASSEVRTIRITEGYTNDYVELRVRRFVPQDGDRLDRSWVTPSGEMRSVTIPPYAIIEPESIGPHYNAYIKKGLVACCNHVLGDHKGTLIWPTYWTAINLSRRSTFLSEQERTLLSNTLELWMSVRLTTRSFELIGDETLGMPPNILDETSPSHGKIPIPPVLGAQLDSVLIHQIQNRLRHDALDGLHKLITENKARTWFTSYLVIFILLHNAALVLKHDASYARKHGIQSRFARQDKVQQYYTGAITLLAYFHYCNKGVFPFTEDAKDQDIRNLANLDETSMQFVRHTRKYAIANKKRWQALWETNAYEDDFYFISQLFEVNWQPRPMVF</sequence>
<dbReference type="Proteomes" id="UP000076874">
    <property type="component" value="Unassembled WGS sequence"/>
</dbReference>
<evidence type="ECO:0000256" key="1">
    <source>
        <dbReference type="SAM" id="MobiDB-lite"/>
    </source>
</evidence>
<dbReference type="AlphaFoldDB" id="A0A162MQG7"/>
<evidence type="ECO:0000313" key="3">
    <source>
        <dbReference type="Proteomes" id="UP000076874"/>
    </source>
</evidence>
<keyword evidence="3" id="KW-1185">Reference proteome</keyword>